<evidence type="ECO:0000259" key="1">
    <source>
        <dbReference type="Pfam" id="PF22691"/>
    </source>
</evidence>
<proteinExistence type="predicted"/>
<accession>A0A318RPQ1</accession>
<dbReference type="Proteomes" id="UP000247591">
    <property type="component" value="Unassembled WGS sequence"/>
</dbReference>
<dbReference type="InterPro" id="IPR055140">
    <property type="entry name" value="Thiolase_C_2"/>
</dbReference>
<dbReference type="PIRSF" id="PIRSF000429">
    <property type="entry name" value="Ac-CoA_Ac_transf"/>
    <property type="match status" value="1"/>
</dbReference>
<dbReference type="RefSeq" id="WP_084834899.1">
    <property type="nucleotide sequence ID" value="NZ_QJSP01000007.1"/>
</dbReference>
<evidence type="ECO:0000313" key="3">
    <source>
        <dbReference type="Proteomes" id="UP000247591"/>
    </source>
</evidence>
<dbReference type="AlphaFoldDB" id="A0A318RPQ1"/>
<dbReference type="EMBL" id="QJSP01000007">
    <property type="protein sequence ID" value="PYE17043.1"/>
    <property type="molecule type" value="Genomic_DNA"/>
</dbReference>
<name>A0A318RPQ1_WILLI</name>
<evidence type="ECO:0000313" key="2">
    <source>
        <dbReference type="EMBL" id="PYE17043.1"/>
    </source>
</evidence>
<dbReference type="InterPro" id="IPR016039">
    <property type="entry name" value="Thiolase-like"/>
</dbReference>
<dbReference type="SUPFAM" id="SSF53901">
    <property type="entry name" value="Thiolase-like"/>
    <property type="match status" value="2"/>
</dbReference>
<keyword evidence="3" id="KW-1185">Reference proteome</keyword>
<dbReference type="OrthoDB" id="9785768at2"/>
<dbReference type="GO" id="GO:0016747">
    <property type="term" value="F:acyltransferase activity, transferring groups other than amino-acyl groups"/>
    <property type="evidence" value="ECO:0007669"/>
    <property type="project" value="InterPro"/>
</dbReference>
<dbReference type="Pfam" id="PF22691">
    <property type="entry name" value="Thiolase_C_1"/>
    <property type="match status" value="1"/>
</dbReference>
<feature type="domain" description="Thiolase C-terminal" evidence="1">
    <location>
        <begin position="257"/>
        <end position="381"/>
    </location>
</feature>
<protein>
    <submittedName>
        <fullName evidence="2">Acetyl-CoA acetyltransferase</fullName>
    </submittedName>
</protein>
<sequence>MSFVDDKAVISGIGQSQIGRRIGRSGIDLALEATERAVAHAGLSFDDIDGVASYPGPVLAEGGFVGATTHDVRDAFGLKTKWHVSGVETSGQIGTLLDAAAAISSGRATHVLCFRSVWEATAQASGRAAALTGKAMRASGHAEFRMPFGAASPANWIGMYAQRYMYEFGLTREHLGKLVINARNNAALNPNAIYRKPMTMDDYLDARMISTPMGLYDCDVPCDGATAIILSRREETGGLAHTPITIEAAGSALYERHTWDQRTDFTTMASHDAAASMWDSTDLTPADVDFATLYDGFSYLCSQWIEALGFADHGKVGQFLDDEGYYAIDGTLPINPHGGQLSAGRLHGYGFLHEACTQLWREAGDRQIKKDLSVAAVGIGGGPEAGSMLLRLDA</sequence>
<reference evidence="2 3" key="1">
    <citation type="submission" date="2018-06" db="EMBL/GenBank/DDBJ databases">
        <title>Genomic Encyclopedia of Type Strains, Phase IV (KMG-IV): sequencing the most valuable type-strain genomes for metagenomic binning, comparative biology and taxonomic classification.</title>
        <authorList>
            <person name="Goeker M."/>
        </authorList>
    </citation>
    <scope>NUCLEOTIDE SEQUENCE [LARGE SCALE GENOMIC DNA]</scope>
    <source>
        <strain evidence="2 3">DSM 45521</strain>
    </source>
</reference>
<comment type="caution">
    <text evidence="2">The sequence shown here is derived from an EMBL/GenBank/DDBJ whole genome shotgun (WGS) entry which is preliminary data.</text>
</comment>
<dbReference type="PANTHER" id="PTHR42870">
    <property type="entry name" value="ACETYL-COA C-ACETYLTRANSFERASE"/>
    <property type="match status" value="1"/>
</dbReference>
<organism evidence="2 3">
    <name type="scientific">Williamsia limnetica</name>
    <dbReference type="NCBI Taxonomy" id="882452"/>
    <lineage>
        <taxon>Bacteria</taxon>
        <taxon>Bacillati</taxon>
        <taxon>Actinomycetota</taxon>
        <taxon>Actinomycetes</taxon>
        <taxon>Mycobacteriales</taxon>
        <taxon>Nocardiaceae</taxon>
        <taxon>Williamsia</taxon>
    </lineage>
</organism>
<dbReference type="Gene3D" id="3.40.47.10">
    <property type="match status" value="1"/>
</dbReference>
<keyword evidence="2" id="KW-0808">Transferase</keyword>
<dbReference type="PANTHER" id="PTHR42870:SF1">
    <property type="entry name" value="NON-SPECIFIC LIPID-TRANSFER PROTEIN-LIKE 2"/>
    <property type="match status" value="1"/>
</dbReference>
<dbReference type="CDD" id="cd00829">
    <property type="entry name" value="SCP-x_thiolase"/>
    <property type="match status" value="1"/>
</dbReference>
<dbReference type="InterPro" id="IPR002155">
    <property type="entry name" value="Thiolase"/>
</dbReference>
<gene>
    <name evidence="2" type="ORF">DFR67_107288</name>
</gene>